<dbReference type="InterPro" id="IPR010722">
    <property type="entry name" value="BATS_dom"/>
</dbReference>
<evidence type="ECO:0000259" key="14">
    <source>
        <dbReference type="PROSITE" id="PS51918"/>
    </source>
</evidence>
<feature type="domain" description="Radical SAM core" evidence="14">
    <location>
        <begin position="43"/>
        <end position="267"/>
    </location>
</feature>
<feature type="binding site" evidence="12 13">
    <location>
        <position position="65"/>
    </location>
    <ligand>
        <name>[4Fe-4S] cluster</name>
        <dbReference type="ChEBI" id="CHEBI:49883"/>
        <note>4Fe-4S-S-AdoMet</note>
    </ligand>
</feature>
<keyword evidence="10 12" id="KW-0408">Iron</keyword>
<dbReference type="NCBIfam" id="TIGR00433">
    <property type="entry name" value="bioB"/>
    <property type="match status" value="1"/>
</dbReference>
<evidence type="ECO:0000256" key="7">
    <source>
        <dbReference type="ARBA" id="ARBA00022714"/>
    </source>
</evidence>
<comment type="catalytic activity">
    <reaction evidence="12">
        <text>(4R,5S)-dethiobiotin + (sulfur carrier)-SH + 2 reduced [2Fe-2S]-[ferredoxin] + 2 S-adenosyl-L-methionine = (sulfur carrier)-H + biotin + 2 5'-deoxyadenosine + 2 L-methionine + 2 oxidized [2Fe-2S]-[ferredoxin]</text>
        <dbReference type="Rhea" id="RHEA:22060"/>
        <dbReference type="Rhea" id="RHEA-COMP:10000"/>
        <dbReference type="Rhea" id="RHEA-COMP:10001"/>
        <dbReference type="Rhea" id="RHEA-COMP:14737"/>
        <dbReference type="Rhea" id="RHEA-COMP:14739"/>
        <dbReference type="ChEBI" id="CHEBI:17319"/>
        <dbReference type="ChEBI" id="CHEBI:29917"/>
        <dbReference type="ChEBI" id="CHEBI:33737"/>
        <dbReference type="ChEBI" id="CHEBI:33738"/>
        <dbReference type="ChEBI" id="CHEBI:57586"/>
        <dbReference type="ChEBI" id="CHEBI:57844"/>
        <dbReference type="ChEBI" id="CHEBI:59789"/>
        <dbReference type="ChEBI" id="CHEBI:64428"/>
        <dbReference type="ChEBI" id="CHEBI:149473"/>
        <dbReference type="EC" id="2.8.1.6"/>
    </reaction>
</comment>
<gene>
    <name evidence="12" type="primary">bioB</name>
    <name evidence="15" type="ordered locus">Metig_0711</name>
</gene>
<dbReference type="PANTHER" id="PTHR22976">
    <property type="entry name" value="BIOTIN SYNTHASE"/>
    <property type="match status" value="1"/>
</dbReference>
<keyword evidence="4 12" id="KW-0004">4Fe-4S</keyword>
<dbReference type="InterPro" id="IPR058240">
    <property type="entry name" value="rSAM_sf"/>
</dbReference>
<evidence type="ECO:0000256" key="11">
    <source>
        <dbReference type="ARBA" id="ARBA00023014"/>
    </source>
</evidence>
<evidence type="ECO:0000256" key="10">
    <source>
        <dbReference type="ARBA" id="ARBA00023004"/>
    </source>
</evidence>
<dbReference type="InterPro" id="IPR007197">
    <property type="entry name" value="rSAM"/>
</dbReference>
<keyword evidence="9 12" id="KW-0093">Biotin biosynthesis</keyword>
<evidence type="ECO:0000256" key="3">
    <source>
        <dbReference type="ARBA" id="ARBA00012236"/>
    </source>
</evidence>
<dbReference type="CDD" id="cd01335">
    <property type="entry name" value="Radical_SAM"/>
    <property type="match status" value="1"/>
</dbReference>
<evidence type="ECO:0000256" key="2">
    <source>
        <dbReference type="ARBA" id="ARBA00010765"/>
    </source>
</evidence>
<dbReference type="KEGG" id="mig:Metig_0711"/>
<dbReference type="SUPFAM" id="SSF102114">
    <property type="entry name" value="Radical SAM enzymes"/>
    <property type="match status" value="1"/>
</dbReference>
<dbReference type="InterPro" id="IPR024177">
    <property type="entry name" value="Biotin_synthase"/>
</dbReference>
<sequence length="321" mass="36973">MEIFKFYEKSINNKIDFEDALELYENFDAYDLLYLAYKIKKAFKKNKIDLCSIINAKSGKCSENCAFCSQSIYHKTDIQVYPLKSKEEILNKAKKMEKCCNRFSIVVSGKSISDEEFEKVVEIIEEIKKQTKLKVCTSLGIIDKDKLKALKELDVRYHHNLESSRNHFKNICTTHTYEDRVKTIKKAKKLGLEVCSGGIFGLGEDFKERIDMMMDLKKLDVDSVALNILHPIKGTKMCDLIEKNEIKPISPMEALKSIAICRVIMPDKEIRLCGGREFNLHDLQCLSLLALDGLMVGDYLTTKGRVLEDDLRMIRDMGFIY</sequence>
<dbReference type="AlphaFoldDB" id="F6BCQ0"/>
<comment type="similarity">
    <text evidence="2 12">Belongs to the radical SAM superfamily. Biotin synthase family.</text>
</comment>
<dbReference type="HOGENOM" id="CLU_033172_2_1_2"/>
<evidence type="ECO:0000256" key="1">
    <source>
        <dbReference type="ARBA" id="ARBA00004942"/>
    </source>
</evidence>
<feature type="binding site" evidence="12 13">
    <location>
        <position position="104"/>
    </location>
    <ligand>
        <name>[2Fe-2S] cluster</name>
        <dbReference type="ChEBI" id="CHEBI:190135"/>
    </ligand>
</feature>
<keyword evidence="5 12" id="KW-0808">Transferase</keyword>
<comment type="subunit">
    <text evidence="12">Homodimer.</text>
</comment>
<dbReference type="GO" id="GO:0051537">
    <property type="term" value="F:2 iron, 2 sulfur cluster binding"/>
    <property type="evidence" value="ECO:0007669"/>
    <property type="project" value="UniProtKB-KW"/>
</dbReference>
<evidence type="ECO:0000256" key="5">
    <source>
        <dbReference type="ARBA" id="ARBA00022679"/>
    </source>
</evidence>
<dbReference type="Pfam" id="PF06968">
    <property type="entry name" value="BATS"/>
    <property type="match status" value="1"/>
</dbReference>
<dbReference type="EC" id="2.8.1.6" evidence="3 12"/>
<feature type="binding site" evidence="12 13">
    <location>
        <position position="68"/>
    </location>
    <ligand>
        <name>[4Fe-4S] cluster</name>
        <dbReference type="ChEBI" id="CHEBI:49883"/>
        <note>4Fe-4S-S-AdoMet</note>
    </ligand>
</feature>
<comment type="function">
    <text evidence="12">Catalyzes the conversion of dethiobiotin (DTB) to biotin by the insertion of a sulfur atom into dethiobiotin via a radical-based mechanism.</text>
</comment>
<proteinExistence type="inferred from homology"/>
<evidence type="ECO:0000256" key="4">
    <source>
        <dbReference type="ARBA" id="ARBA00022485"/>
    </source>
</evidence>
<dbReference type="InterPro" id="IPR002684">
    <property type="entry name" value="Biotin_synth/BioAB"/>
</dbReference>
<dbReference type="GeneID" id="10643551"/>
<feature type="binding site" evidence="12 13">
    <location>
        <position position="61"/>
    </location>
    <ligand>
        <name>[4Fe-4S] cluster</name>
        <dbReference type="ChEBI" id="CHEBI:49883"/>
        <note>4Fe-4S-S-AdoMet</note>
    </ligand>
</feature>
<reference evidence="15 16" key="1">
    <citation type="submission" date="2011-05" db="EMBL/GenBank/DDBJ databases">
        <title>Complete sequence of Methanotorris igneus Kol 5.</title>
        <authorList>
            <consortium name="US DOE Joint Genome Institute"/>
            <person name="Lucas S."/>
            <person name="Han J."/>
            <person name="Lapidus A."/>
            <person name="Cheng J.-F."/>
            <person name="Goodwin L."/>
            <person name="Pitluck S."/>
            <person name="Peters L."/>
            <person name="Mikhailova N."/>
            <person name="Chertkov O."/>
            <person name="Han C."/>
            <person name="Tapia R."/>
            <person name="Land M."/>
            <person name="Hauser L."/>
            <person name="Kyrpides N."/>
            <person name="Ivanova N."/>
            <person name="Pagani I."/>
            <person name="Sieprawska-Lupa M."/>
            <person name="Whitman W."/>
            <person name="Woyke T."/>
        </authorList>
    </citation>
    <scope>NUCLEOTIDE SEQUENCE [LARGE SCALE GENOMIC DNA]</scope>
    <source>
        <strain evidence="16">DSM 5666 / JCM 11834 / Kol 5</strain>
    </source>
</reference>
<dbReference type="SFLD" id="SFLDG01278">
    <property type="entry name" value="biotin_synthase_like"/>
    <property type="match status" value="1"/>
</dbReference>
<feature type="binding site" evidence="12 13">
    <location>
        <position position="271"/>
    </location>
    <ligand>
        <name>[2Fe-2S] cluster</name>
        <dbReference type="ChEBI" id="CHEBI:190135"/>
    </ligand>
</feature>
<comment type="cofactor">
    <cofactor evidence="12 13">
        <name>[4Fe-4S] cluster</name>
        <dbReference type="ChEBI" id="CHEBI:49883"/>
    </cofactor>
    <text evidence="12 13">Binds 1 [4Fe-4S] cluster. The cluster is coordinated with 3 cysteines and an exchangeable S-adenosyl-L-methionine.</text>
</comment>
<dbReference type="SMART" id="SM00876">
    <property type="entry name" value="BATS"/>
    <property type="match status" value="1"/>
</dbReference>
<dbReference type="EMBL" id="CP002737">
    <property type="protein sequence ID" value="AEF96261.1"/>
    <property type="molecule type" value="Genomic_DNA"/>
</dbReference>
<keyword evidence="16" id="KW-1185">Reference proteome</keyword>
<name>F6BCQ0_METIK</name>
<dbReference type="RefSeq" id="WP_013798864.1">
    <property type="nucleotide sequence ID" value="NC_015562.1"/>
</dbReference>
<keyword evidence="6 12" id="KW-0949">S-adenosyl-L-methionine</keyword>
<dbReference type="PROSITE" id="PS51918">
    <property type="entry name" value="RADICAL_SAM"/>
    <property type="match status" value="1"/>
</dbReference>
<dbReference type="SFLD" id="SFLDG01060">
    <property type="entry name" value="BATS_domain_containing"/>
    <property type="match status" value="1"/>
</dbReference>
<keyword evidence="7 12" id="KW-0001">2Fe-2S</keyword>
<dbReference type="HAMAP" id="MF_01694">
    <property type="entry name" value="BioB"/>
    <property type="match status" value="1"/>
</dbReference>
<organism evidence="16">
    <name type="scientific">Methanotorris igneus (strain DSM 5666 / JCM 11834 / Kol 5)</name>
    <dbReference type="NCBI Taxonomy" id="880724"/>
    <lineage>
        <taxon>Archaea</taxon>
        <taxon>Methanobacteriati</taxon>
        <taxon>Methanobacteriota</taxon>
        <taxon>Methanomada group</taxon>
        <taxon>Methanococci</taxon>
        <taxon>Methanococcales</taxon>
        <taxon>Methanocaldococcaceae</taxon>
        <taxon>Methanotorris</taxon>
    </lineage>
</organism>
<dbReference type="Gene3D" id="3.20.20.70">
    <property type="entry name" value="Aldolase class I"/>
    <property type="match status" value="1"/>
</dbReference>
<keyword evidence="8 12" id="KW-0479">Metal-binding</keyword>
<protein>
    <recommendedName>
        <fullName evidence="3 12">Biotin synthase</fullName>
        <ecNumber evidence="3 12">2.8.1.6</ecNumber>
    </recommendedName>
</protein>
<dbReference type="GO" id="GO:0004076">
    <property type="term" value="F:biotin synthase activity"/>
    <property type="evidence" value="ECO:0007669"/>
    <property type="project" value="UniProtKB-UniRule"/>
</dbReference>
<dbReference type="PANTHER" id="PTHR22976:SF2">
    <property type="entry name" value="BIOTIN SYNTHASE, MITOCHONDRIAL"/>
    <property type="match status" value="1"/>
</dbReference>
<evidence type="ECO:0000313" key="15">
    <source>
        <dbReference type="EMBL" id="AEF96261.1"/>
    </source>
</evidence>
<evidence type="ECO:0000256" key="9">
    <source>
        <dbReference type="ARBA" id="ARBA00022756"/>
    </source>
</evidence>
<dbReference type="UniPathway" id="UPA00078">
    <property type="reaction ID" value="UER00162"/>
</dbReference>
<feature type="binding site" evidence="12 13">
    <location>
        <position position="136"/>
    </location>
    <ligand>
        <name>[2Fe-2S] cluster</name>
        <dbReference type="ChEBI" id="CHEBI:190135"/>
    </ligand>
</feature>
<dbReference type="Pfam" id="PF04055">
    <property type="entry name" value="Radical_SAM"/>
    <property type="match status" value="1"/>
</dbReference>
<comment type="pathway">
    <text evidence="1 12">Cofactor biosynthesis; biotin biosynthesis; biotin from 7,8-diaminononanoate: step 2/2.</text>
</comment>
<dbReference type="PIRSF" id="PIRSF001619">
    <property type="entry name" value="Biotin_synth"/>
    <property type="match status" value="1"/>
</dbReference>
<dbReference type="STRING" id="880724.Metig_0711"/>
<dbReference type="OrthoDB" id="9264at2157"/>
<evidence type="ECO:0000256" key="13">
    <source>
        <dbReference type="PIRSR" id="PIRSR001619-1"/>
    </source>
</evidence>
<dbReference type="SFLD" id="SFLDS00029">
    <property type="entry name" value="Radical_SAM"/>
    <property type="match status" value="1"/>
</dbReference>
<dbReference type="InterPro" id="IPR006638">
    <property type="entry name" value="Elp3/MiaA/NifB-like_rSAM"/>
</dbReference>
<evidence type="ECO:0000256" key="8">
    <source>
        <dbReference type="ARBA" id="ARBA00022723"/>
    </source>
</evidence>
<dbReference type="FunFam" id="3.20.20.70:FF:000605">
    <property type="match status" value="1"/>
</dbReference>
<evidence type="ECO:0000256" key="6">
    <source>
        <dbReference type="ARBA" id="ARBA00022691"/>
    </source>
</evidence>
<comment type="cofactor">
    <cofactor evidence="12">
        <name>[2Fe-2S] cluster</name>
        <dbReference type="ChEBI" id="CHEBI:190135"/>
    </cofactor>
    <text evidence="12">Binds 1 [2Fe-2S] cluster. The cluster is coordinated with 3 cysteines and 1 arginine.</text>
</comment>
<dbReference type="Proteomes" id="UP000009227">
    <property type="component" value="Chromosome"/>
</dbReference>
<evidence type="ECO:0000256" key="12">
    <source>
        <dbReference type="HAMAP-Rule" id="MF_01694"/>
    </source>
</evidence>
<feature type="binding site" evidence="12 13">
    <location>
        <position position="195"/>
    </location>
    <ligand>
        <name>[2Fe-2S] cluster</name>
        <dbReference type="ChEBI" id="CHEBI:190135"/>
    </ligand>
</feature>
<dbReference type="GO" id="GO:0051539">
    <property type="term" value="F:4 iron, 4 sulfur cluster binding"/>
    <property type="evidence" value="ECO:0007669"/>
    <property type="project" value="UniProtKB-KW"/>
</dbReference>
<comment type="cofactor">
    <cofactor evidence="13">
        <name>[2Fe-2S] cluster</name>
        <dbReference type="ChEBI" id="CHEBI:190135"/>
    </cofactor>
    <text evidence="13">Binds 1 [2Fe-2S] cluster. The cluster is coordinated with 3 cysteines and 1 arginine.</text>
</comment>
<dbReference type="GO" id="GO:0005506">
    <property type="term" value="F:iron ion binding"/>
    <property type="evidence" value="ECO:0007669"/>
    <property type="project" value="UniProtKB-UniRule"/>
</dbReference>
<keyword evidence="11 12" id="KW-0411">Iron-sulfur</keyword>
<accession>F6BCQ0</accession>
<dbReference type="InterPro" id="IPR013785">
    <property type="entry name" value="Aldolase_TIM"/>
</dbReference>
<evidence type="ECO:0000313" key="16">
    <source>
        <dbReference type="Proteomes" id="UP000009227"/>
    </source>
</evidence>
<dbReference type="GO" id="GO:0009102">
    <property type="term" value="P:biotin biosynthetic process"/>
    <property type="evidence" value="ECO:0007669"/>
    <property type="project" value="UniProtKB-UniRule"/>
</dbReference>
<dbReference type="SMART" id="SM00729">
    <property type="entry name" value="Elp3"/>
    <property type="match status" value="1"/>
</dbReference>